<dbReference type="InterPro" id="IPR054722">
    <property type="entry name" value="PolX-like_BBD"/>
</dbReference>
<comment type="caution">
    <text evidence="3">The sequence shown here is derived from an EMBL/GenBank/DDBJ whole genome shotgun (WGS) entry which is preliminary data.</text>
</comment>
<dbReference type="CDD" id="cd09272">
    <property type="entry name" value="RNase_HI_RT_Ty1"/>
    <property type="match status" value="1"/>
</dbReference>
<name>A0A6L2K4P5_TANCI</name>
<dbReference type="SUPFAM" id="SSF53098">
    <property type="entry name" value="Ribonuclease H-like"/>
    <property type="match status" value="1"/>
</dbReference>
<dbReference type="InterPro" id="IPR036397">
    <property type="entry name" value="RNaseH_sf"/>
</dbReference>
<evidence type="ECO:0000256" key="1">
    <source>
        <dbReference type="SAM" id="MobiDB-lite"/>
    </source>
</evidence>
<sequence length="779" mass="89575">MKCVTKDSVTSKVLAPGMYDIDVAPLLLRCRNNREVHLNYLKHLKESVATLREIVKEAQAVVQIVLWYLDSGCSKHMTGDHSRLWNFMKKFIRTVRFRNDHFGAITGYEDYVIGNNVISRVRIFHQKSVLRTPQQNGVVKRRDRTRMEAAQTMLIFSKALMFLWAEVVTTACYTQNRSLIHTPRILKNCNQQLVLVFFLVMHPVGRDRIYNKRTRRIMETFHVQFDELFEPMAFVQLEPRRVERPGSPATTIQVPVILAAGSTIIKDNPFATPNNDPFVNVFAPEPRSKASPSGDIISTRKQLATDALWCLYNSVLAKVKPKNFKSAVTEDCWFQAMQDEIHEFDRLQVWELVPRPDYVMIIALKWIYKVKLDEYDDLLKNKASKQEHDHLPDGCQDNIPKWRIKGRSLCGAGYLAHMYIANTRPGMLAVRCKAGCQDTRRSTSGSAQFFRDKLVSWSSKKQKSTAILTIEAEYITMSGCCAQILWMRHKGKEIAKLITPPFETASEEDSDAEQAQRDKDMQKNLAFIAKYFKKIYKPTNNNLKLQEQECGYDSTCILSGPYKPSTVLVHAVEAIDNSPAVAEHTTLETLVNMSSENKAYFLAEKEANHFILTGIGDDIYSTVEACQTTQEMWEAIERFYKLMNEMIENNLTVTTMQVNVQFLQQEWSRFVTIVKQQHKLDEVSYYKLFDILKQYQNEVNELRTEKLARNANPLALVANAQVSQEPFYQSSRSHRSQAPSPKRLISSRSHTYTRHKGKEIAKPITPLSETAFEEDSDPE</sequence>
<reference evidence="3" key="1">
    <citation type="journal article" date="2019" name="Sci. Rep.">
        <title>Draft genome of Tanacetum cinerariifolium, the natural source of mosquito coil.</title>
        <authorList>
            <person name="Yamashiro T."/>
            <person name="Shiraishi A."/>
            <person name="Satake H."/>
            <person name="Nakayama K."/>
        </authorList>
    </citation>
    <scope>NUCLEOTIDE SEQUENCE</scope>
</reference>
<dbReference type="EMBL" id="BKCJ010001750">
    <property type="protein sequence ID" value="GEU43742.1"/>
    <property type="molecule type" value="Genomic_DNA"/>
</dbReference>
<dbReference type="PANTHER" id="PTHR11439">
    <property type="entry name" value="GAG-POL-RELATED RETROTRANSPOSON"/>
    <property type="match status" value="1"/>
</dbReference>
<proteinExistence type="predicted"/>
<accession>A0A6L2K4P5</accession>
<dbReference type="Pfam" id="PF22936">
    <property type="entry name" value="Pol_BBD"/>
    <property type="match status" value="1"/>
</dbReference>
<evidence type="ECO:0000259" key="2">
    <source>
        <dbReference type="Pfam" id="PF22936"/>
    </source>
</evidence>
<protein>
    <recommendedName>
        <fullName evidence="2">Retrovirus-related Pol polyprotein from transposon TNT 1-94-like beta-barrel domain-containing protein</fullName>
    </recommendedName>
</protein>
<dbReference type="AlphaFoldDB" id="A0A6L2K4P5"/>
<dbReference type="GO" id="GO:0003676">
    <property type="term" value="F:nucleic acid binding"/>
    <property type="evidence" value="ECO:0007669"/>
    <property type="project" value="InterPro"/>
</dbReference>
<dbReference type="InterPro" id="IPR012337">
    <property type="entry name" value="RNaseH-like_sf"/>
</dbReference>
<dbReference type="PANTHER" id="PTHR11439:SF483">
    <property type="entry name" value="PEPTIDE SYNTHASE GLIP-LIKE, PUTATIVE (AFU_ORTHOLOGUE AFUA_3G12920)-RELATED"/>
    <property type="match status" value="1"/>
</dbReference>
<evidence type="ECO:0000313" key="3">
    <source>
        <dbReference type="EMBL" id="GEU43742.1"/>
    </source>
</evidence>
<feature type="compositionally biased region" description="Polar residues" evidence="1">
    <location>
        <begin position="727"/>
        <end position="739"/>
    </location>
</feature>
<organism evidence="3">
    <name type="scientific">Tanacetum cinerariifolium</name>
    <name type="common">Dalmatian daisy</name>
    <name type="synonym">Chrysanthemum cinerariifolium</name>
    <dbReference type="NCBI Taxonomy" id="118510"/>
    <lineage>
        <taxon>Eukaryota</taxon>
        <taxon>Viridiplantae</taxon>
        <taxon>Streptophyta</taxon>
        <taxon>Embryophyta</taxon>
        <taxon>Tracheophyta</taxon>
        <taxon>Spermatophyta</taxon>
        <taxon>Magnoliopsida</taxon>
        <taxon>eudicotyledons</taxon>
        <taxon>Gunneridae</taxon>
        <taxon>Pentapetalae</taxon>
        <taxon>asterids</taxon>
        <taxon>campanulids</taxon>
        <taxon>Asterales</taxon>
        <taxon>Asteraceae</taxon>
        <taxon>Asteroideae</taxon>
        <taxon>Anthemideae</taxon>
        <taxon>Anthemidinae</taxon>
        <taxon>Tanacetum</taxon>
    </lineage>
</organism>
<dbReference type="Gene3D" id="3.30.420.10">
    <property type="entry name" value="Ribonuclease H-like superfamily/Ribonuclease H"/>
    <property type="match status" value="1"/>
</dbReference>
<gene>
    <name evidence="3" type="ORF">Tci_015720</name>
</gene>
<feature type="domain" description="Retrovirus-related Pol polyprotein from transposon TNT 1-94-like beta-barrel" evidence="2">
    <location>
        <begin position="67"/>
        <end position="111"/>
    </location>
</feature>
<feature type="region of interest" description="Disordered" evidence="1">
    <location>
        <begin position="727"/>
        <end position="779"/>
    </location>
</feature>